<gene>
    <name evidence="2" type="ORF">GCM10025883_00550</name>
</gene>
<dbReference type="InterPro" id="IPR034660">
    <property type="entry name" value="DinB/YfiT-like"/>
</dbReference>
<evidence type="ECO:0008006" key="4">
    <source>
        <dbReference type="Google" id="ProtNLM"/>
    </source>
</evidence>
<dbReference type="InterPro" id="IPR007061">
    <property type="entry name" value="MST-like"/>
</dbReference>
<dbReference type="Gene3D" id="3.40.630.30">
    <property type="match status" value="1"/>
</dbReference>
<accession>A0ABQ6IKY6</accession>
<organism evidence="2 3">
    <name type="scientific">Mobilicoccus caccae</name>
    <dbReference type="NCBI Taxonomy" id="1859295"/>
    <lineage>
        <taxon>Bacteria</taxon>
        <taxon>Bacillati</taxon>
        <taxon>Actinomycetota</taxon>
        <taxon>Actinomycetes</taxon>
        <taxon>Micrococcales</taxon>
        <taxon>Dermatophilaceae</taxon>
        <taxon>Mobilicoccus</taxon>
    </lineage>
</organism>
<reference evidence="3" key="1">
    <citation type="journal article" date="2019" name="Int. J. Syst. Evol. Microbiol.">
        <title>The Global Catalogue of Microorganisms (GCM) 10K type strain sequencing project: providing services to taxonomists for standard genome sequencing and annotation.</title>
        <authorList>
            <consortium name="The Broad Institute Genomics Platform"/>
            <consortium name="The Broad Institute Genome Sequencing Center for Infectious Disease"/>
            <person name="Wu L."/>
            <person name="Ma J."/>
        </authorList>
    </citation>
    <scope>NUCLEOTIDE SEQUENCE [LARGE SCALE GENOMIC DNA]</scope>
    <source>
        <strain evidence="3">NBRC 113072</strain>
    </source>
</reference>
<dbReference type="SUPFAM" id="SSF109854">
    <property type="entry name" value="DinB/YfiT-like putative metalloenzymes"/>
    <property type="match status" value="1"/>
</dbReference>
<proteinExistence type="predicted"/>
<keyword evidence="3" id="KW-1185">Reference proteome</keyword>
<name>A0ABQ6IKY6_9MICO</name>
<dbReference type="Proteomes" id="UP001157126">
    <property type="component" value="Unassembled WGS sequence"/>
</dbReference>
<dbReference type="Gene3D" id="1.20.120.450">
    <property type="entry name" value="dinb family like domain"/>
    <property type="match status" value="1"/>
</dbReference>
<evidence type="ECO:0000256" key="1">
    <source>
        <dbReference type="SAM" id="MobiDB-lite"/>
    </source>
</evidence>
<dbReference type="Pfam" id="PF04978">
    <property type="entry name" value="MST"/>
    <property type="match status" value="1"/>
</dbReference>
<dbReference type="EMBL" id="BSUO01000001">
    <property type="protein sequence ID" value="GMA38010.1"/>
    <property type="molecule type" value="Genomic_DNA"/>
</dbReference>
<comment type="caution">
    <text evidence="2">The sequence shown here is derived from an EMBL/GenBank/DDBJ whole genome shotgun (WGS) entry which is preliminary data.</text>
</comment>
<dbReference type="SUPFAM" id="SSF55729">
    <property type="entry name" value="Acyl-CoA N-acyltransferases (Nat)"/>
    <property type="match status" value="1"/>
</dbReference>
<sequence length="258" mass="29243">MSTAVRLVCRWWFDQGGQRVTWWANAGNLASWRVAWACGFTWHGEVPEYLPHPDGLVDAWLASLGRDDDPTRPVAPWTHSPGAPVVGEFEDTRSDGPMTGAEREVLDHWLDLYRESVLLKIAGLDAEQLCRRAVPPSTMSLVGIVRHLTEVEAYWVREVLLGDPDVPDYYCTRESPDGDFDDTTIAAVEHDVAAYREEVERTRALAAEWTDLDVPGRGLRRGNQVNLRWILTHLIEEYARHLGHMDLLREAIDGRTGY</sequence>
<feature type="region of interest" description="Disordered" evidence="1">
    <location>
        <begin position="73"/>
        <end position="94"/>
    </location>
</feature>
<evidence type="ECO:0000313" key="3">
    <source>
        <dbReference type="Proteomes" id="UP001157126"/>
    </source>
</evidence>
<protein>
    <recommendedName>
        <fullName evidence="4">DinB family protein</fullName>
    </recommendedName>
</protein>
<dbReference type="InterPro" id="IPR016181">
    <property type="entry name" value="Acyl_CoA_acyltransferase"/>
</dbReference>
<evidence type="ECO:0000313" key="2">
    <source>
        <dbReference type="EMBL" id="GMA38010.1"/>
    </source>
</evidence>